<accession>A0ABV7B861</accession>
<dbReference type="RefSeq" id="WP_379758496.1">
    <property type="nucleotide sequence ID" value="NZ_JBHRSQ010000012.1"/>
</dbReference>
<gene>
    <name evidence="1" type="ORF">ACFODV_10095</name>
</gene>
<comment type="caution">
    <text evidence="1">The sequence shown here is derived from an EMBL/GenBank/DDBJ whole genome shotgun (WGS) entry which is preliminary data.</text>
</comment>
<sequence>MSLAAPRPAAPAQAAEAEPLRVRLAVSGDDAAIRRLLRQRALGGDIRLTLEREPDYFASLGRESLRHDTLLVEGAENGELIGMGSRLVQSAWQCGDVGPLGYLSQIRLKQEHRLPPRAAQRAWQRLGATRLEEEGSFDLTSITLDNRSARRLLERGLPGQPRYHPIGDYRVHALATGRALSEPQGIELREADETAWQEILAWRLARRLRASLALAGPAEWRVLRLVARRRGRLLAGLAVLDATPWRQLVVRGYTGRLTRLRPALNLARRMTGTPRLPRVGGPLRCGQVVDLAHAPGEEPAAIALLRAAAHRASGLGLDLLLVGHAERDPLGAWLRHTLPGRHYLTRLYAVAWSPIPTLELEALREGDLDLESSAL</sequence>
<evidence type="ECO:0008006" key="3">
    <source>
        <dbReference type="Google" id="ProtNLM"/>
    </source>
</evidence>
<evidence type="ECO:0000313" key="1">
    <source>
        <dbReference type="EMBL" id="MFC2992380.1"/>
    </source>
</evidence>
<name>A0ABV7B861_9GAMM</name>
<dbReference type="EMBL" id="JBHRSQ010000012">
    <property type="protein sequence ID" value="MFC2992380.1"/>
    <property type="molecule type" value="Genomic_DNA"/>
</dbReference>
<organism evidence="1 2">
    <name type="scientific">Halomonas tibetensis</name>
    <dbReference type="NCBI Taxonomy" id="2259590"/>
    <lineage>
        <taxon>Bacteria</taxon>
        <taxon>Pseudomonadati</taxon>
        <taxon>Pseudomonadota</taxon>
        <taxon>Gammaproteobacteria</taxon>
        <taxon>Oceanospirillales</taxon>
        <taxon>Halomonadaceae</taxon>
        <taxon>Halomonas</taxon>
    </lineage>
</organism>
<evidence type="ECO:0000313" key="2">
    <source>
        <dbReference type="Proteomes" id="UP001595386"/>
    </source>
</evidence>
<protein>
    <recommendedName>
        <fullName evidence="3">N-acetyltransferase domain-containing protein</fullName>
    </recommendedName>
</protein>
<proteinExistence type="predicted"/>
<dbReference type="Proteomes" id="UP001595386">
    <property type="component" value="Unassembled WGS sequence"/>
</dbReference>
<reference evidence="2" key="1">
    <citation type="journal article" date="2019" name="Int. J. Syst. Evol. Microbiol.">
        <title>The Global Catalogue of Microorganisms (GCM) 10K type strain sequencing project: providing services to taxonomists for standard genome sequencing and annotation.</title>
        <authorList>
            <consortium name="The Broad Institute Genomics Platform"/>
            <consortium name="The Broad Institute Genome Sequencing Center for Infectious Disease"/>
            <person name="Wu L."/>
            <person name="Ma J."/>
        </authorList>
    </citation>
    <scope>NUCLEOTIDE SEQUENCE [LARGE SCALE GENOMIC DNA]</scope>
    <source>
        <strain evidence="2">KCTC 52660</strain>
    </source>
</reference>
<keyword evidence="2" id="KW-1185">Reference proteome</keyword>